<feature type="domain" description="SAM-dependent MTase RsmB/NOP-type" evidence="14">
    <location>
        <begin position="192"/>
        <end position="465"/>
    </location>
</feature>
<evidence type="ECO:0000256" key="8">
    <source>
        <dbReference type="ARBA" id="ARBA00022691"/>
    </source>
</evidence>
<dbReference type="Pfam" id="PF01029">
    <property type="entry name" value="NusB"/>
    <property type="match status" value="1"/>
</dbReference>
<evidence type="ECO:0000256" key="4">
    <source>
        <dbReference type="ARBA" id="ARBA00022490"/>
    </source>
</evidence>
<dbReference type="InterPro" id="IPR054728">
    <property type="entry name" value="RsmB-like_ferredoxin"/>
</dbReference>
<proteinExistence type="inferred from homology"/>
<evidence type="ECO:0000256" key="11">
    <source>
        <dbReference type="ARBA" id="ARBA00031088"/>
    </source>
</evidence>
<dbReference type="OrthoDB" id="9810297at2"/>
<dbReference type="AlphaFoldDB" id="A0A563VUB0"/>
<name>A0A563VUB0_9CYAN</name>
<evidence type="ECO:0000256" key="5">
    <source>
        <dbReference type="ARBA" id="ARBA00022552"/>
    </source>
</evidence>
<dbReference type="InterPro" id="IPR049560">
    <property type="entry name" value="MeTrfase_RsmB-F_NOP2_cat"/>
</dbReference>
<evidence type="ECO:0000313" key="16">
    <source>
        <dbReference type="Proteomes" id="UP000320055"/>
    </source>
</evidence>
<dbReference type="GO" id="GO:0006355">
    <property type="term" value="P:regulation of DNA-templated transcription"/>
    <property type="evidence" value="ECO:0007669"/>
    <property type="project" value="InterPro"/>
</dbReference>
<evidence type="ECO:0000256" key="3">
    <source>
        <dbReference type="ARBA" id="ARBA00012140"/>
    </source>
</evidence>
<dbReference type="Gene3D" id="1.10.940.10">
    <property type="entry name" value="NusB-like"/>
    <property type="match status" value="1"/>
</dbReference>
<dbReference type="InterPro" id="IPR023267">
    <property type="entry name" value="RCMT"/>
</dbReference>
<organism evidence="15 16">
    <name type="scientific">Hyella patelloides LEGE 07179</name>
    <dbReference type="NCBI Taxonomy" id="945734"/>
    <lineage>
        <taxon>Bacteria</taxon>
        <taxon>Bacillati</taxon>
        <taxon>Cyanobacteriota</taxon>
        <taxon>Cyanophyceae</taxon>
        <taxon>Pleurocapsales</taxon>
        <taxon>Hyellaceae</taxon>
        <taxon>Hyella</taxon>
    </lineage>
</organism>
<dbReference type="GO" id="GO:0003723">
    <property type="term" value="F:RNA binding"/>
    <property type="evidence" value="ECO:0007669"/>
    <property type="project" value="UniProtKB-UniRule"/>
</dbReference>
<keyword evidence="4" id="KW-0963">Cytoplasm</keyword>
<keyword evidence="8 13" id="KW-0949">S-adenosyl-L-methionine</keyword>
<keyword evidence="5" id="KW-0698">rRNA processing</keyword>
<keyword evidence="16" id="KW-1185">Reference proteome</keyword>
<reference evidence="15 16" key="1">
    <citation type="submission" date="2019-01" db="EMBL/GenBank/DDBJ databases">
        <authorList>
            <person name="Brito A."/>
        </authorList>
    </citation>
    <scope>NUCLEOTIDE SEQUENCE [LARGE SCALE GENOMIC DNA]</scope>
    <source>
        <strain evidence="15">1</strain>
    </source>
</reference>
<keyword evidence="9 13" id="KW-0694">RNA-binding</keyword>
<protein>
    <recommendedName>
        <fullName evidence="3">16S rRNA (cytosine(967)-C(5))-methyltransferase</fullName>
        <ecNumber evidence="3">2.1.1.176</ecNumber>
    </recommendedName>
    <alternativeName>
        <fullName evidence="10">16S rRNA m5C967 methyltransferase</fullName>
    </alternativeName>
    <alternativeName>
        <fullName evidence="11">rRNA (cytosine-C(5)-)-methyltransferase RsmB</fullName>
    </alternativeName>
</protein>
<dbReference type="PROSITE" id="PS51686">
    <property type="entry name" value="SAM_MT_RSMB_NOP"/>
    <property type="match status" value="1"/>
</dbReference>
<accession>A0A563VUB0</accession>
<dbReference type="FunFam" id="3.40.50.150:FF:000257">
    <property type="entry name" value="16S rRNA methyltransferase"/>
    <property type="match status" value="1"/>
</dbReference>
<comment type="subcellular location">
    <subcellularLocation>
        <location evidence="2">Cytoplasm</location>
    </subcellularLocation>
</comment>
<feature type="binding site" evidence="13">
    <location>
        <begin position="283"/>
        <end position="289"/>
    </location>
    <ligand>
        <name>S-adenosyl-L-methionine</name>
        <dbReference type="ChEBI" id="CHEBI:59789"/>
    </ligand>
</feature>
<dbReference type="EC" id="2.1.1.176" evidence="3"/>
<evidence type="ECO:0000256" key="13">
    <source>
        <dbReference type="PROSITE-ProRule" id="PRU01023"/>
    </source>
</evidence>
<feature type="active site" description="Nucleophile" evidence="13">
    <location>
        <position position="404"/>
    </location>
</feature>
<feature type="binding site" evidence="13">
    <location>
        <position position="351"/>
    </location>
    <ligand>
        <name>S-adenosyl-L-methionine</name>
        <dbReference type="ChEBI" id="CHEBI:59789"/>
    </ligand>
</feature>
<dbReference type="Gene3D" id="3.40.50.150">
    <property type="entry name" value="Vaccinia Virus protein VP39"/>
    <property type="match status" value="1"/>
</dbReference>
<comment type="function">
    <text evidence="1">Specifically methylates the cytosine at position 967 (m5C967) of 16S rRNA.</text>
</comment>
<gene>
    <name evidence="15" type="primary">rsmB</name>
    <name evidence="15" type="ORF">H1P_300020</name>
</gene>
<evidence type="ECO:0000256" key="9">
    <source>
        <dbReference type="ARBA" id="ARBA00022884"/>
    </source>
</evidence>
<keyword evidence="6 13" id="KW-0489">Methyltransferase</keyword>
<dbReference type="NCBIfam" id="NF011493">
    <property type="entry name" value="PRK14901.1"/>
    <property type="match status" value="1"/>
</dbReference>
<keyword evidence="7 13" id="KW-0808">Transferase</keyword>
<feature type="binding site" evidence="13">
    <location>
        <position position="307"/>
    </location>
    <ligand>
        <name>S-adenosyl-L-methionine</name>
        <dbReference type="ChEBI" id="CHEBI:59789"/>
    </ligand>
</feature>
<dbReference type="Pfam" id="PF01189">
    <property type="entry name" value="Methyltr_RsmB-F"/>
    <property type="match status" value="1"/>
</dbReference>
<evidence type="ECO:0000256" key="7">
    <source>
        <dbReference type="ARBA" id="ARBA00022679"/>
    </source>
</evidence>
<dbReference type="InterPro" id="IPR029063">
    <property type="entry name" value="SAM-dependent_MTases_sf"/>
</dbReference>
<dbReference type="InterPro" id="IPR001678">
    <property type="entry name" value="MeTrfase_RsmB-F_NOP2_dom"/>
</dbReference>
<dbReference type="GO" id="GO:0005737">
    <property type="term" value="C:cytoplasm"/>
    <property type="evidence" value="ECO:0007669"/>
    <property type="project" value="UniProtKB-SubCell"/>
</dbReference>
<evidence type="ECO:0000259" key="14">
    <source>
        <dbReference type="PROSITE" id="PS51686"/>
    </source>
</evidence>
<sequence length="466" mass="52711">MEFTTENPRQLAFLALQEIDRHQTYTDVALDRILRKNSLETRDRSLVSQLVYGVIRTERSLDTLIDLLGKKKASQQPPKLRRIFHLGLYQLRYLTHVPSSAAVNTTVELSKVNGLSRLKGVVNGLLRNYIRQTANGDLLALPPELSTEGNTIIGKQDLSPEDINKMGVYYSFPNWIVKNWLQQLSVQETNKLLAWFNRPGKIELRVNILQTSVAEVKTALEDIGVQVSLIASLPQALRIESGAGDIRKLPGYDAGWWIVQDSSAQLVTHLLAPQPGETIIDACAAPGGKTTHIAELMGDRGEIWACDRSTKRLQKVAQNANRLKLNSINALAEDSRNLERFVNKCDRVLLDAPCSGLGTLHKRPDIRWRQTPEKVKELTILQKELLEQAATWVKPQGILVYATCTLNLQENEKVIQSFLESHPHWKIQSPSGVFWDTFDTDAGWLKIYPHQYNMDGFFMVKLARQY</sequence>
<comment type="similarity">
    <text evidence="13">Belongs to the class I-like SAM-binding methyltransferase superfamily. RsmB/NOP family.</text>
</comment>
<dbReference type="Gene3D" id="3.30.70.1170">
    <property type="entry name" value="Sun protein, domain 3"/>
    <property type="match status" value="1"/>
</dbReference>
<dbReference type="InterPro" id="IPR035926">
    <property type="entry name" value="NusB-like_sf"/>
</dbReference>
<dbReference type="Pfam" id="PF22458">
    <property type="entry name" value="RsmF-B_ferredox"/>
    <property type="match status" value="1"/>
</dbReference>
<dbReference type="SUPFAM" id="SSF48013">
    <property type="entry name" value="NusB-like"/>
    <property type="match status" value="1"/>
</dbReference>
<evidence type="ECO:0000313" key="15">
    <source>
        <dbReference type="EMBL" id="VEP14998.1"/>
    </source>
</evidence>
<dbReference type="NCBIfam" id="TIGR00563">
    <property type="entry name" value="rsmB"/>
    <property type="match status" value="1"/>
</dbReference>
<dbReference type="GO" id="GO:0008649">
    <property type="term" value="F:rRNA methyltransferase activity"/>
    <property type="evidence" value="ECO:0007669"/>
    <property type="project" value="InterPro"/>
</dbReference>
<comment type="catalytic activity">
    <reaction evidence="12">
        <text>cytidine(967) in 16S rRNA + S-adenosyl-L-methionine = 5-methylcytidine(967) in 16S rRNA + S-adenosyl-L-homocysteine + H(+)</text>
        <dbReference type="Rhea" id="RHEA:42748"/>
        <dbReference type="Rhea" id="RHEA-COMP:10219"/>
        <dbReference type="Rhea" id="RHEA-COMP:10220"/>
        <dbReference type="ChEBI" id="CHEBI:15378"/>
        <dbReference type="ChEBI" id="CHEBI:57856"/>
        <dbReference type="ChEBI" id="CHEBI:59789"/>
        <dbReference type="ChEBI" id="CHEBI:74483"/>
        <dbReference type="ChEBI" id="CHEBI:82748"/>
        <dbReference type="EC" id="2.1.1.176"/>
    </reaction>
</comment>
<evidence type="ECO:0000256" key="12">
    <source>
        <dbReference type="ARBA" id="ARBA00047283"/>
    </source>
</evidence>
<dbReference type="SUPFAM" id="SSF53335">
    <property type="entry name" value="S-adenosyl-L-methionine-dependent methyltransferases"/>
    <property type="match status" value="1"/>
</dbReference>
<dbReference type="InterPro" id="IPR004573">
    <property type="entry name" value="rRNA_ssu_MeTfrase_B"/>
</dbReference>
<dbReference type="PRINTS" id="PR02008">
    <property type="entry name" value="RCMTFAMILY"/>
</dbReference>
<evidence type="ECO:0000256" key="1">
    <source>
        <dbReference type="ARBA" id="ARBA00002724"/>
    </source>
</evidence>
<evidence type="ECO:0000256" key="6">
    <source>
        <dbReference type="ARBA" id="ARBA00022603"/>
    </source>
</evidence>
<dbReference type="PANTHER" id="PTHR22807:SF53">
    <property type="entry name" value="RIBOSOMAL RNA SMALL SUBUNIT METHYLTRANSFERASE B-RELATED"/>
    <property type="match status" value="1"/>
</dbReference>
<dbReference type="PANTHER" id="PTHR22807">
    <property type="entry name" value="NOP2 YEAST -RELATED NOL1/NOP2/FMU SUN DOMAIN-CONTAINING"/>
    <property type="match status" value="1"/>
</dbReference>
<dbReference type="Proteomes" id="UP000320055">
    <property type="component" value="Unassembled WGS sequence"/>
</dbReference>
<dbReference type="EMBL" id="CAACVJ010000224">
    <property type="protein sequence ID" value="VEP14998.1"/>
    <property type="molecule type" value="Genomic_DNA"/>
</dbReference>
<feature type="binding site" evidence="13">
    <location>
        <position position="334"/>
    </location>
    <ligand>
        <name>S-adenosyl-L-methionine</name>
        <dbReference type="ChEBI" id="CHEBI:59789"/>
    </ligand>
</feature>
<dbReference type="CDD" id="cd02440">
    <property type="entry name" value="AdoMet_MTases"/>
    <property type="match status" value="1"/>
</dbReference>
<dbReference type="RefSeq" id="WP_144865208.1">
    <property type="nucleotide sequence ID" value="NZ_LR213790.1"/>
</dbReference>
<dbReference type="NCBIfam" id="NF011494">
    <property type="entry name" value="PRK14902.1"/>
    <property type="match status" value="1"/>
</dbReference>
<evidence type="ECO:0000256" key="2">
    <source>
        <dbReference type="ARBA" id="ARBA00004496"/>
    </source>
</evidence>
<evidence type="ECO:0000256" key="10">
    <source>
        <dbReference type="ARBA" id="ARBA00030399"/>
    </source>
</evidence>
<dbReference type="InterPro" id="IPR006027">
    <property type="entry name" value="NusB_RsmB_TIM44"/>
</dbReference>